<dbReference type="InterPro" id="IPR049278">
    <property type="entry name" value="MS_channel_C"/>
</dbReference>
<dbReference type="RefSeq" id="WP_243919135.1">
    <property type="nucleotide sequence ID" value="NZ_JALHLG010000007.1"/>
</dbReference>
<dbReference type="EMBL" id="JALHLG010000007">
    <property type="protein sequence ID" value="MCJ2186566.1"/>
    <property type="molecule type" value="Genomic_DNA"/>
</dbReference>
<dbReference type="Proteomes" id="UP001202281">
    <property type="component" value="Unassembled WGS sequence"/>
</dbReference>
<evidence type="ECO:0000256" key="4">
    <source>
        <dbReference type="ARBA" id="ARBA00022989"/>
    </source>
</evidence>
<feature type="transmembrane region" description="Helical" evidence="6">
    <location>
        <begin position="94"/>
        <end position="115"/>
    </location>
</feature>
<sequence>MKTPGAIAIVPACQRPCGPSLQEAQISIFDDAHGVLTRAGAFEGGLVSGVLSVTGLVLLGWFANWLAKKLVIRPVTEIIARTPLRNEAADARSLVTHLANVVPAVILLQGIPLVAGLPERFVLFVQVVAQSFVVFTLARALSDLLELANDAYELKPDAASRPIKGYVQVGKIVVYAAAAILITATLIGQSPFLLLSGLGALAAVLMLIFRDTILSLVASVQLRSNDMLRVGDWIEMPQLNADGDVIDIALHTVKVQNFDKTVTTIPTHKLISDSYRNWRFMREWGGRRIKRPLLLDQTTVSFLSRQQWDDLRAFAILRPYMDAKEQELAVWNAAHAYGEGEEDRPANRRRPTNAGTFRAYVKAYLKVHPRISKRGTLLVRQLEPTEKGLPLEIYCFTNTADWGEYEAIQADIFDHLIAILPQFGLRLFQQPGGADLARLDACVSGGTHQSRVPSRQGDT</sequence>
<dbReference type="InterPro" id="IPR010920">
    <property type="entry name" value="LSM_dom_sf"/>
</dbReference>
<keyword evidence="3 6" id="KW-0812">Transmembrane</keyword>
<name>A0ABT0BNE1_9SPHN</name>
<evidence type="ECO:0000256" key="1">
    <source>
        <dbReference type="ARBA" id="ARBA00004127"/>
    </source>
</evidence>
<dbReference type="PANTHER" id="PTHR30414:SF0">
    <property type="entry name" value="MINICONDUCTANCE MECHANOSENSITIVE CHANNEL YBDG"/>
    <property type="match status" value="1"/>
</dbReference>
<feature type="transmembrane region" description="Helical" evidence="6">
    <location>
        <begin position="46"/>
        <end position="67"/>
    </location>
</feature>
<feature type="domain" description="Mechanosensitive ion channel MscS" evidence="7">
    <location>
        <begin position="211"/>
        <end position="279"/>
    </location>
</feature>
<evidence type="ECO:0000256" key="2">
    <source>
        <dbReference type="ARBA" id="ARBA00008017"/>
    </source>
</evidence>
<keyword evidence="10" id="KW-1185">Reference proteome</keyword>
<dbReference type="InterPro" id="IPR030192">
    <property type="entry name" value="YbdG"/>
</dbReference>
<organism evidence="9 10">
    <name type="scientific">Novosphingobium beihaiensis</name>
    <dbReference type="NCBI Taxonomy" id="2930389"/>
    <lineage>
        <taxon>Bacteria</taxon>
        <taxon>Pseudomonadati</taxon>
        <taxon>Pseudomonadota</taxon>
        <taxon>Alphaproteobacteria</taxon>
        <taxon>Sphingomonadales</taxon>
        <taxon>Sphingomonadaceae</taxon>
        <taxon>Novosphingobium</taxon>
    </lineage>
</organism>
<proteinExistence type="inferred from homology"/>
<feature type="domain" description="Mechanosensitive ion channel MscS C-terminal" evidence="8">
    <location>
        <begin position="362"/>
        <end position="426"/>
    </location>
</feature>
<dbReference type="Pfam" id="PF00924">
    <property type="entry name" value="MS_channel_2nd"/>
    <property type="match status" value="1"/>
</dbReference>
<evidence type="ECO:0000259" key="8">
    <source>
        <dbReference type="Pfam" id="PF21082"/>
    </source>
</evidence>
<comment type="similarity">
    <text evidence="2">Belongs to the MscS (TC 1.A.23) family.</text>
</comment>
<dbReference type="InterPro" id="IPR006685">
    <property type="entry name" value="MscS_channel_2nd"/>
</dbReference>
<keyword evidence="4 6" id="KW-1133">Transmembrane helix</keyword>
<protein>
    <submittedName>
        <fullName evidence="9">Mechanosensitive ion channel family protein</fullName>
    </submittedName>
</protein>
<evidence type="ECO:0000259" key="7">
    <source>
        <dbReference type="Pfam" id="PF00924"/>
    </source>
</evidence>
<evidence type="ECO:0000313" key="10">
    <source>
        <dbReference type="Proteomes" id="UP001202281"/>
    </source>
</evidence>
<feature type="transmembrane region" description="Helical" evidence="6">
    <location>
        <begin position="192"/>
        <end position="209"/>
    </location>
</feature>
<evidence type="ECO:0000256" key="5">
    <source>
        <dbReference type="ARBA" id="ARBA00023136"/>
    </source>
</evidence>
<gene>
    <name evidence="9" type="ORF">MTR66_07030</name>
</gene>
<evidence type="ECO:0000313" key="9">
    <source>
        <dbReference type="EMBL" id="MCJ2186566.1"/>
    </source>
</evidence>
<dbReference type="InterPro" id="IPR023408">
    <property type="entry name" value="MscS_beta-dom_sf"/>
</dbReference>
<dbReference type="PANTHER" id="PTHR30414">
    <property type="entry name" value="MINICONDUCTANCE MECHANOSENSITIVE CHANNEL YBDG"/>
    <property type="match status" value="1"/>
</dbReference>
<comment type="caution">
    <text evidence="9">The sequence shown here is derived from an EMBL/GenBank/DDBJ whole genome shotgun (WGS) entry which is preliminary data.</text>
</comment>
<evidence type="ECO:0000256" key="6">
    <source>
        <dbReference type="SAM" id="Phobius"/>
    </source>
</evidence>
<evidence type="ECO:0000256" key="3">
    <source>
        <dbReference type="ARBA" id="ARBA00022692"/>
    </source>
</evidence>
<keyword evidence="5 6" id="KW-0472">Membrane</keyword>
<dbReference type="SUPFAM" id="SSF50182">
    <property type="entry name" value="Sm-like ribonucleoproteins"/>
    <property type="match status" value="1"/>
</dbReference>
<dbReference type="Gene3D" id="2.30.30.60">
    <property type="match status" value="1"/>
</dbReference>
<reference evidence="9 10" key="1">
    <citation type="submission" date="2022-04" db="EMBL/GenBank/DDBJ databases">
        <title>Identification of a novel bacterium isolated from mangrove sediments.</title>
        <authorList>
            <person name="Pan X."/>
        </authorList>
    </citation>
    <scope>NUCLEOTIDE SEQUENCE [LARGE SCALE GENOMIC DNA]</scope>
    <source>
        <strain evidence="9 10">B2638</strain>
    </source>
</reference>
<accession>A0ABT0BNE1</accession>
<comment type="subcellular location">
    <subcellularLocation>
        <location evidence="1">Endomembrane system</location>
        <topology evidence="1">Multi-pass membrane protein</topology>
    </subcellularLocation>
</comment>
<feature type="transmembrane region" description="Helical" evidence="6">
    <location>
        <begin position="163"/>
        <end position="186"/>
    </location>
</feature>
<dbReference type="Pfam" id="PF21082">
    <property type="entry name" value="MS_channel_3rd"/>
    <property type="match status" value="1"/>
</dbReference>